<feature type="domain" description="PAS" evidence="8">
    <location>
        <begin position="572"/>
        <end position="642"/>
    </location>
</feature>
<feature type="domain" description="PAC" evidence="9">
    <location>
        <begin position="387"/>
        <end position="438"/>
    </location>
</feature>
<feature type="domain" description="PAS" evidence="8">
    <location>
        <begin position="703"/>
        <end position="773"/>
    </location>
</feature>
<sequence>MAPPHVMPQSAESQVLEQLHHDIERLSRLPETWKGLDPTSIAESVLDTLLDMLGLDFVGLRFNDTTHIFLRVGPRFGALCSPEEIRAALNEASGDASPVTLSVGGASLSIVRCALGESSSIGEIVAGARRAGFPDRLELSKLKIAASQTSLACREMRELSDRQPPADPRAKSPSDQALAESEWRLHLTINTIPAMAWSTTADGLIDFCNQNFVDFVGWTAEEISGQGFWPIFHPDDTAHLLASWQEIMATKRPRDVEGRIRRADGEYRWFVLRQNPLFDAEGNVIKWYGAGTDIEDRKRAETALEQAQAALMASEQNLDLIVNSLPVLVWSARPDGSADFINQSWRDYVGEPADKILEWGFLDLYHPDDVPGMMEIWTRDITHNDQTALKGRIRGADGEYRWFYFAGRKITDANGAVRWFGCNIDIEDLQRAEDALRASEAALRASEHALSLMLDTIPGMAWSTTAEGYADQFNKSMLDFLGRPVEDLIGAGFLSQFHPDDVDRMFAEWQAMMASGAGGDIEGRSRRADGEYRWLMCRCSPLFNAAGEVVRWYGVNLDIEDRKRAEAAVIASERNVSLILNSLPVLIWSAREGGSADFVNQRYLDYVGLPAEEILDFGFADVIHPDDVDGLMTAWREAQDKDASLAQARIRRFDGDYRWFYFAGQKFADASGTVRWFGVDLDIEDLKRTEEALKASEAALRESERSLSLTISTIPAMVWSTKPDGMLDSWNQPFLDFAGVAFEEIEGDGFYRLFHPDDVEPLRSTWNEVVGSKRPKETEGRMRGRDGEYRWFAFRQSPLLDNDGNVLKWYGIVVDIEDRKRAEEALRASEAALRGQQRRLEHIINAVPGLVWSADPDGAITFLSQQYLDYIGLDVDRALAGAWRDAIHPQDADGLFAAWANAFAQGHANEHEARLRRADGRYRWMLFRASPSFDDAGRLAEWFGVNIDIEDRKVAQDTVRASEAALRDSERELQQIISSIPGLTWSSDAKGATRFWSQQYLDYAGAQLEDVLGFKFANYIHPDDRDHILEMWTEIIVAGTPGEAELRLRRADGEYRWFLIRACPFFDEAGNLTQWFGVNVDIENRKRAEADLRQSQNDLAHVTRMTTIGELAVSIAHEVNQPLMAVVTNAGACLRWLDGAQTDIAMARQAAERIVRDGHRAGDIITSLRNLARKSPPRMERVWLDQVIQVVLDLLQNEFQRQGVVAKAQFEARTIAIQGDSTQLQQVVLNLIMNAVEAMSGAEAGSRRLVVRAETRGGEAIVSVTDTGPGIGADDPDRLFEAFFSTKAQGIGMGLSICRSIIEAHDGRIWAANNVTRGSLFSFTLPLAEGYGVDVSDR</sequence>
<organism evidence="10 11">
    <name type="scientific">Caulobacter hibisci</name>
    <dbReference type="NCBI Taxonomy" id="2035993"/>
    <lineage>
        <taxon>Bacteria</taxon>
        <taxon>Pseudomonadati</taxon>
        <taxon>Pseudomonadota</taxon>
        <taxon>Alphaproteobacteria</taxon>
        <taxon>Caulobacterales</taxon>
        <taxon>Caulobacteraceae</taxon>
        <taxon>Caulobacter</taxon>
    </lineage>
</organism>
<feature type="domain" description="PAS" evidence="8">
    <location>
        <begin position="314"/>
        <end position="385"/>
    </location>
</feature>
<dbReference type="InterPro" id="IPR013655">
    <property type="entry name" value="PAS_fold_3"/>
</dbReference>
<dbReference type="NCBIfam" id="TIGR00229">
    <property type="entry name" value="sensory_box"/>
    <property type="match status" value="7"/>
</dbReference>
<dbReference type="Gene3D" id="3.30.450.20">
    <property type="entry name" value="PAS domain"/>
    <property type="match status" value="7"/>
</dbReference>
<gene>
    <name evidence="10" type="ORF">I4Q42_18160</name>
</gene>
<evidence type="ECO:0000259" key="7">
    <source>
        <dbReference type="PROSITE" id="PS50109"/>
    </source>
</evidence>
<keyword evidence="4" id="KW-0808">Transferase</keyword>
<comment type="caution">
    <text evidence="10">The sequence shown here is derived from an EMBL/GenBank/DDBJ whole genome shotgun (WGS) entry which is preliminary data.</text>
</comment>
<evidence type="ECO:0000256" key="3">
    <source>
        <dbReference type="ARBA" id="ARBA00022553"/>
    </source>
</evidence>
<dbReference type="InterPro" id="IPR001610">
    <property type="entry name" value="PAC"/>
</dbReference>
<dbReference type="PANTHER" id="PTHR43304">
    <property type="entry name" value="PHYTOCHROME-LIKE PROTEIN CPH1"/>
    <property type="match status" value="1"/>
</dbReference>
<dbReference type="SUPFAM" id="SSF55874">
    <property type="entry name" value="ATPase domain of HSP90 chaperone/DNA topoisomerase II/histidine kinase"/>
    <property type="match status" value="1"/>
</dbReference>
<feature type="domain" description="PAC" evidence="9">
    <location>
        <begin position="644"/>
        <end position="695"/>
    </location>
</feature>
<protein>
    <recommendedName>
        <fullName evidence="2">histidine kinase</fullName>
        <ecNumber evidence="2">2.7.13.3</ecNumber>
    </recommendedName>
</protein>
<dbReference type="InterPro" id="IPR003594">
    <property type="entry name" value="HATPase_dom"/>
</dbReference>
<dbReference type="InterPro" id="IPR004358">
    <property type="entry name" value="Sig_transdc_His_kin-like_C"/>
</dbReference>
<dbReference type="Gene3D" id="3.30.565.10">
    <property type="entry name" value="Histidine kinase-like ATPase, C-terminal domain"/>
    <property type="match status" value="1"/>
</dbReference>
<dbReference type="InterPro" id="IPR005467">
    <property type="entry name" value="His_kinase_dom"/>
</dbReference>
<dbReference type="CDD" id="cd00082">
    <property type="entry name" value="HisKA"/>
    <property type="match status" value="1"/>
</dbReference>
<accession>A0ABS0T152</accession>
<feature type="region of interest" description="Disordered" evidence="6">
    <location>
        <begin position="156"/>
        <end position="177"/>
    </location>
</feature>
<keyword evidence="3" id="KW-0597">Phosphoprotein</keyword>
<dbReference type="SUPFAM" id="SSF55785">
    <property type="entry name" value="PYP-like sensor domain (PAS domain)"/>
    <property type="match status" value="7"/>
</dbReference>
<dbReference type="PROSITE" id="PS50113">
    <property type="entry name" value="PAC"/>
    <property type="match status" value="7"/>
</dbReference>
<dbReference type="SMART" id="SM00086">
    <property type="entry name" value="PAC"/>
    <property type="match status" value="7"/>
</dbReference>
<dbReference type="InterPro" id="IPR000700">
    <property type="entry name" value="PAS-assoc_C"/>
</dbReference>
<evidence type="ECO:0000259" key="9">
    <source>
        <dbReference type="PROSITE" id="PS50113"/>
    </source>
</evidence>
<dbReference type="InterPro" id="IPR036097">
    <property type="entry name" value="HisK_dim/P_sf"/>
</dbReference>
<evidence type="ECO:0000256" key="4">
    <source>
        <dbReference type="ARBA" id="ARBA00022679"/>
    </source>
</evidence>
<dbReference type="RefSeq" id="WP_198577505.1">
    <property type="nucleotide sequence ID" value="NZ_JADWOX010000014.1"/>
</dbReference>
<evidence type="ECO:0000256" key="2">
    <source>
        <dbReference type="ARBA" id="ARBA00012438"/>
    </source>
</evidence>
<dbReference type="InterPro" id="IPR003661">
    <property type="entry name" value="HisK_dim/P_dom"/>
</dbReference>
<feature type="domain" description="PAS" evidence="8">
    <location>
        <begin position="446"/>
        <end position="516"/>
    </location>
</feature>
<dbReference type="PANTHER" id="PTHR43304:SF1">
    <property type="entry name" value="PAC DOMAIN-CONTAINING PROTEIN"/>
    <property type="match status" value="1"/>
</dbReference>
<dbReference type="Proteomes" id="UP000639859">
    <property type="component" value="Unassembled WGS sequence"/>
</dbReference>
<keyword evidence="5" id="KW-0418">Kinase</keyword>
<dbReference type="InterPro" id="IPR052162">
    <property type="entry name" value="Sensor_kinase/Photoreceptor"/>
</dbReference>
<dbReference type="SMART" id="SM00091">
    <property type="entry name" value="PAS"/>
    <property type="match status" value="7"/>
</dbReference>
<dbReference type="Gene3D" id="1.10.287.130">
    <property type="match status" value="1"/>
</dbReference>
<dbReference type="EC" id="2.7.13.3" evidence="2"/>
<dbReference type="InterPro" id="IPR036890">
    <property type="entry name" value="HATPase_C_sf"/>
</dbReference>
<dbReference type="Pfam" id="PF02518">
    <property type="entry name" value="HATPase_c"/>
    <property type="match status" value="1"/>
</dbReference>
<comment type="catalytic activity">
    <reaction evidence="1">
        <text>ATP + protein L-histidine = ADP + protein N-phospho-L-histidine.</text>
        <dbReference type="EC" id="2.7.13.3"/>
    </reaction>
</comment>
<feature type="domain" description="PAC" evidence="9">
    <location>
        <begin position="776"/>
        <end position="828"/>
    </location>
</feature>
<evidence type="ECO:0000256" key="5">
    <source>
        <dbReference type="ARBA" id="ARBA00022777"/>
    </source>
</evidence>
<keyword evidence="11" id="KW-1185">Reference proteome</keyword>
<feature type="domain" description="PAC" evidence="9">
    <location>
        <begin position="1042"/>
        <end position="1094"/>
    </location>
</feature>
<dbReference type="CDD" id="cd00130">
    <property type="entry name" value="PAS"/>
    <property type="match status" value="7"/>
</dbReference>
<evidence type="ECO:0000256" key="6">
    <source>
        <dbReference type="SAM" id="MobiDB-lite"/>
    </source>
</evidence>
<dbReference type="PROSITE" id="PS50112">
    <property type="entry name" value="PAS"/>
    <property type="match status" value="7"/>
</dbReference>
<dbReference type="InterPro" id="IPR000014">
    <property type="entry name" value="PAS"/>
</dbReference>
<dbReference type="EMBL" id="JADWOX010000014">
    <property type="protein sequence ID" value="MBI1685598.1"/>
    <property type="molecule type" value="Genomic_DNA"/>
</dbReference>
<evidence type="ECO:0000313" key="10">
    <source>
        <dbReference type="EMBL" id="MBI1685598.1"/>
    </source>
</evidence>
<proteinExistence type="predicted"/>
<dbReference type="SMART" id="SM00387">
    <property type="entry name" value="HATPase_c"/>
    <property type="match status" value="1"/>
</dbReference>
<feature type="domain" description="PAS" evidence="8">
    <location>
        <begin position="836"/>
        <end position="906"/>
    </location>
</feature>
<feature type="domain" description="PAC" evidence="9">
    <location>
        <begin position="519"/>
        <end position="571"/>
    </location>
</feature>
<feature type="domain" description="PAS" evidence="8">
    <location>
        <begin position="181"/>
        <end position="251"/>
    </location>
</feature>
<dbReference type="PRINTS" id="PR00344">
    <property type="entry name" value="BCTRLSENSOR"/>
</dbReference>
<feature type="domain" description="Histidine kinase" evidence="7">
    <location>
        <begin position="1114"/>
        <end position="1329"/>
    </location>
</feature>
<name>A0ABS0T152_9CAUL</name>
<dbReference type="Pfam" id="PF08447">
    <property type="entry name" value="PAS_3"/>
    <property type="match status" value="7"/>
</dbReference>
<evidence type="ECO:0000259" key="8">
    <source>
        <dbReference type="PROSITE" id="PS50112"/>
    </source>
</evidence>
<reference evidence="10 11" key="1">
    <citation type="submission" date="2020-11" db="EMBL/GenBank/DDBJ databases">
        <title>genome sequence of strain KACC 18849.</title>
        <authorList>
            <person name="Gao J."/>
            <person name="Zhang X."/>
        </authorList>
    </citation>
    <scope>NUCLEOTIDE SEQUENCE [LARGE SCALE GENOMIC DNA]</scope>
    <source>
        <strain evidence="10 11">KACC 18849</strain>
    </source>
</reference>
<dbReference type="SUPFAM" id="SSF47384">
    <property type="entry name" value="Homodimeric domain of signal transducing histidine kinase"/>
    <property type="match status" value="1"/>
</dbReference>
<dbReference type="PROSITE" id="PS50109">
    <property type="entry name" value="HIS_KIN"/>
    <property type="match status" value="1"/>
</dbReference>
<dbReference type="SMART" id="SM00388">
    <property type="entry name" value="HisKA"/>
    <property type="match status" value="1"/>
</dbReference>
<dbReference type="InterPro" id="IPR035965">
    <property type="entry name" value="PAS-like_dom_sf"/>
</dbReference>
<evidence type="ECO:0000313" key="11">
    <source>
        <dbReference type="Proteomes" id="UP000639859"/>
    </source>
</evidence>
<evidence type="ECO:0000256" key="1">
    <source>
        <dbReference type="ARBA" id="ARBA00000085"/>
    </source>
</evidence>
<feature type="domain" description="PAC" evidence="9">
    <location>
        <begin position="254"/>
        <end position="306"/>
    </location>
</feature>
<dbReference type="Pfam" id="PF00512">
    <property type="entry name" value="HisKA"/>
    <property type="match status" value="1"/>
</dbReference>
<feature type="domain" description="PAS" evidence="8">
    <location>
        <begin position="969"/>
        <end position="1039"/>
    </location>
</feature>
<feature type="domain" description="PAC" evidence="9">
    <location>
        <begin position="909"/>
        <end position="961"/>
    </location>
</feature>